<gene>
    <name evidence="21" type="ORF">GSTENG00028124001</name>
</gene>
<comment type="caution">
    <text evidence="21">The sequence shown here is derived from an EMBL/GenBank/DDBJ whole genome shotgun (WGS) entry which is preliminary data.</text>
</comment>
<dbReference type="InterPro" id="IPR030672">
    <property type="entry name" value="Adcy"/>
</dbReference>
<proteinExistence type="inferred from homology"/>
<feature type="transmembrane region" description="Helical" evidence="19">
    <location>
        <begin position="871"/>
        <end position="889"/>
    </location>
</feature>
<dbReference type="Pfam" id="PF16214">
    <property type="entry name" value="AC_N"/>
    <property type="match status" value="1"/>
</dbReference>
<dbReference type="PROSITE" id="PS00452">
    <property type="entry name" value="GUANYLATE_CYCLASE_1"/>
    <property type="match status" value="2"/>
</dbReference>
<keyword evidence="14" id="KW-0325">Glycoprotein</keyword>
<evidence type="ECO:0000256" key="19">
    <source>
        <dbReference type="SAM" id="Phobius"/>
    </source>
</evidence>
<dbReference type="OrthoDB" id="2107370at2759"/>
<dbReference type="GO" id="GO:0005886">
    <property type="term" value="C:plasma membrane"/>
    <property type="evidence" value="ECO:0007669"/>
    <property type="project" value="InterPro"/>
</dbReference>
<dbReference type="SUPFAM" id="SSF55073">
    <property type="entry name" value="Nucleotide cyclase"/>
    <property type="match status" value="2"/>
</dbReference>
<feature type="binding site" evidence="17">
    <location>
        <position position="390"/>
    </location>
    <ligand>
        <name>Mg(2+)</name>
        <dbReference type="ChEBI" id="CHEBI:18420"/>
        <label>2</label>
        <note>catalytic</note>
    </ligand>
</feature>
<feature type="transmembrane region" description="Helical" evidence="19">
    <location>
        <begin position="158"/>
        <end position="178"/>
    </location>
</feature>
<evidence type="ECO:0000256" key="9">
    <source>
        <dbReference type="ARBA" id="ARBA00022840"/>
    </source>
</evidence>
<feature type="non-terminal residue" evidence="21">
    <location>
        <position position="1"/>
    </location>
</feature>
<dbReference type="InterPro" id="IPR001054">
    <property type="entry name" value="A/G_cyclase"/>
</dbReference>
<dbReference type="InterPro" id="IPR029787">
    <property type="entry name" value="Nucleotide_cyclase"/>
</dbReference>
<evidence type="ECO:0000256" key="18">
    <source>
        <dbReference type="RuleBase" id="RU000405"/>
    </source>
</evidence>
<dbReference type="Pfam" id="PF06327">
    <property type="entry name" value="Adcy_cons_dom"/>
    <property type="match status" value="1"/>
</dbReference>
<comment type="cofactor">
    <cofactor evidence="17">
        <name>Mg(2+)</name>
        <dbReference type="ChEBI" id="CHEBI:18420"/>
    </cofactor>
    <cofactor evidence="17">
        <name>Mn(2+)</name>
        <dbReference type="ChEBI" id="CHEBI:29035"/>
    </cofactor>
    <text evidence="17">Binds 2 magnesium ions per subunit. Is also active with manganese (in vitro).</text>
</comment>
<evidence type="ECO:0000256" key="13">
    <source>
        <dbReference type="ARBA" id="ARBA00023136"/>
    </source>
</evidence>
<dbReference type="KEGG" id="tng:GSTEN00028124G001"/>
<evidence type="ECO:0000256" key="6">
    <source>
        <dbReference type="ARBA" id="ARBA00022723"/>
    </source>
</evidence>
<feature type="binding site" evidence="16">
    <location>
        <begin position="1145"/>
        <end position="1147"/>
    </location>
    <ligand>
        <name>ATP</name>
        <dbReference type="ChEBI" id="CHEBI:30616"/>
    </ligand>
</feature>
<feature type="binding site" evidence="16">
    <location>
        <begin position="1152"/>
        <end position="1156"/>
    </location>
    <ligand>
        <name>ATP</name>
        <dbReference type="ChEBI" id="CHEBI:30616"/>
    </ligand>
</feature>
<feature type="domain" description="Guanylate cyclase" evidence="20">
    <location>
        <begin position="1019"/>
        <end position="1158"/>
    </location>
</feature>
<reference evidence="21" key="2">
    <citation type="submission" date="2004-02" db="EMBL/GenBank/DDBJ databases">
        <authorList>
            <consortium name="Genoscope"/>
            <consortium name="Whitehead Institute Centre for Genome Research"/>
        </authorList>
    </citation>
    <scope>NUCLEOTIDE SEQUENCE</scope>
</reference>
<dbReference type="InterPro" id="IPR018297">
    <property type="entry name" value="A/G_cyclase_CS"/>
</dbReference>
<feature type="binding site" evidence="17">
    <location>
        <position position="390"/>
    </location>
    <ligand>
        <name>Mg(2+)</name>
        <dbReference type="ChEBI" id="CHEBI:18420"/>
        <label>1</label>
        <note>catalytic</note>
    </ligand>
</feature>
<name>Q4RVX9_TETNG</name>
<dbReference type="SMART" id="SM00044">
    <property type="entry name" value="CYCc"/>
    <property type="match status" value="2"/>
</dbReference>
<dbReference type="CDD" id="cd07302">
    <property type="entry name" value="CHD"/>
    <property type="match status" value="2"/>
</dbReference>
<dbReference type="EC" id="4.6.1.1" evidence="4"/>
<keyword evidence="9 16" id="KW-0067">ATP-binding</keyword>
<feature type="transmembrane region" description="Helical" evidence="19">
    <location>
        <begin position="668"/>
        <end position="690"/>
    </location>
</feature>
<evidence type="ECO:0000256" key="12">
    <source>
        <dbReference type="ARBA" id="ARBA00022998"/>
    </source>
</evidence>
<dbReference type="GO" id="GO:0035556">
    <property type="term" value="P:intracellular signal transduction"/>
    <property type="evidence" value="ECO:0007669"/>
    <property type="project" value="InterPro"/>
</dbReference>
<dbReference type="AlphaFoldDB" id="Q4RVX9"/>
<evidence type="ECO:0000256" key="8">
    <source>
        <dbReference type="ARBA" id="ARBA00022741"/>
    </source>
</evidence>
<dbReference type="PIRSF" id="PIRSF039050">
    <property type="entry name" value="Ade_cyc"/>
    <property type="match status" value="1"/>
</dbReference>
<evidence type="ECO:0000313" key="21">
    <source>
        <dbReference type="EMBL" id="CAG07453.1"/>
    </source>
</evidence>
<dbReference type="EMBL" id="CAAE01014991">
    <property type="protein sequence ID" value="CAG07453.1"/>
    <property type="molecule type" value="Genomic_DNA"/>
</dbReference>
<evidence type="ECO:0000256" key="5">
    <source>
        <dbReference type="ARBA" id="ARBA00022692"/>
    </source>
</evidence>
<feature type="transmembrane region" description="Helical" evidence="19">
    <location>
        <begin position="932"/>
        <end position="951"/>
    </location>
</feature>
<keyword evidence="15 18" id="KW-0456">Lyase</keyword>
<dbReference type="GO" id="GO:0005524">
    <property type="term" value="F:ATP binding"/>
    <property type="evidence" value="ECO:0007669"/>
    <property type="project" value="UniProtKB-KW"/>
</dbReference>
<dbReference type="Gene3D" id="3.30.70.1230">
    <property type="entry name" value="Nucleotide cyclase"/>
    <property type="match status" value="2"/>
</dbReference>
<accession>Q4RVX9</accession>
<feature type="transmembrane region" description="Helical" evidence="19">
    <location>
        <begin position="266"/>
        <end position="284"/>
    </location>
</feature>
<keyword evidence="8 16" id="KW-0547">Nucleotide-binding</keyword>
<evidence type="ECO:0000256" key="14">
    <source>
        <dbReference type="ARBA" id="ARBA00023180"/>
    </source>
</evidence>
<keyword evidence="10 17" id="KW-0460">Magnesium</keyword>
<comment type="cofactor">
    <cofactor evidence="2">
        <name>Mn(2+)</name>
        <dbReference type="ChEBI" id="CHEBI:29035"/>
    </cofactor>
</comment>
<feature type="transmembrane region" description="Helical" evidence="19">
    <location>
        <begin position="729"/>
        <end position="754"/>
    </location>
</feature>
<dbReference type="Pfam" id="PF00211">
    <property type="entry name" value="Guanylate_cyc"/>
    <property type="match status" value="2"/>
</dbReference>
<dbReference type="PANTHER" id="PTHR45627">
    <property type="entry name" value="ADENYLATE CYCLASE TYPE 1"/>
    <property type="match status" value="1"/>
</dbReference>
<feature type="transmembrane region" description="Helical" evidence="19">
    <location>
        <begin position="775"/>
        <end position="795"/>
    </location>
</feature>
<evidence type="ECO:0000256" key="1">
    <source>
        <dbReference type="ARBA" id="ARBA00001593"/>
    </source>
</evidence>
<evidence type="ECO:0000256" key="10">
    <source>
        <dbReference type="ARBA" id="ARBA00022842"/>
    </source>
</evidence>
<feature type="transmembrane region" description="Helical" evidence="19">
    <location>
        <begin position="846"/>
        <end position="864"/>
    </location>
</feature>
<evidence type="ECO:0000256" key="2">
    <source>
        <dbReference type="ARBA" id="ARBA00001936"/>
    </source>
</evidence>
<dbReference type="PANTHER" id="PTHR45627:SF11">
    <property type="entry name" value="ADENYLATE CYCLASE TYPE 6"/>
    <property type="match status" value="1"/>
</dbReference>
<organism evidence="21">
    <name type="scientific">Tetraodon nigroviridis</name>
    <name type="common">Spotted green pufferfish</name>
    <name type="synonym">Chelonodon nigroviridis</name>
    <dbReference type="NCBI Taxonomy" id="99883"/>
    <lineage>
        <taxon>Eukaryota</taxon>
        <taxon>Metazoa</taxon>
        <taxon>Chordata</taxon>
        <taxon>Craniata</taxon>
        <taxon>Vertebrata</taxon>
        <taxon>Euteleostomi</taxon>
        <taxon>Actinopterygii</taxon>
        <taxon>Neopterygii</taxon>
        <taxon>Teleostei</taxon>
        <taxon>Neoteleostei</taxon>
        <taxon>Acanthomorphata</taxon>
        <taxon>Eupercaria</taxon>
        <taxon>Tetraodontiformes</taxon>
        <taxon>Tetradontoidea</taxon>
        <taxon>Tetraodontidae</taxon>
        <taxon>Tetraodon</taxon>
    </lineage>
</organism>
<evidence type="ECO:0000256" key="11">
    <source>
        <dbReference type="ARBA" id="ARBA00022989"/>
    </source>
</evidence>
<keyword evidence="7" id="KW-0677">Repeat</keyword>
<comment type="subcellular location">
    <subcellularLocation>
        <location evidence="3">Membrane</location>
        <topology evidence="3">Multi-pass membrane protein</topology>
    </subcellularLocation>
</comment>
<dbReference type="PROSITE" id="PS50125">
    <property type="entry name" value="GUANYLATE_CYCLASE_2"/>
    <property type="match status" value="2"/>
</dbReference>
<comment type="catalytic activity">
    <reaction evidence="1">
        <text>ATP = 3',5'-cyclic AMP + diphosphate</text>
        <dbReference type="Rhea" id="RHEA:15389"/>
        <dbReference type="ChEBI" id="CHEBI:30616"/>
        <dbReference type="ChEBI" id="CHEBI:33019"/>
        <dbReference type="ChEBI" id="CHEBI:58165"/>
        <dbReference type="EC" id="4.6.1.1"/>
    </reaction>
</comment>
<dbReference type="InterPro" id="IPR032628">
    <property type="entry name" value="AC_N"/>
</dbReference>
<dbReference type="FunFam" id="3.30.70.1230:FF:000002">
    <property type="entry name" value="Adenylate cyclase"/>
    <property type="match status" value="1"/>
</dbReference>
<feature type="binding site" evidence="16">
    <location>
        <position position="1192"/>
    </location>
    <ligand>
        <name>ATP</name>
        <dbReference type="ChEBI" id="CHEBI:30616"/>
    </ligand>
</feature>
<feature type="transmembrane region" description="Helical" evidence="19">
    <location>
        <begin position="184"/>
        <end position="204"/>
    </location>
</feature>
<reference evidence="21" key="1">
    <citation type="journal article" date="2004" name="Nature">
        <title>Genome duplication in the teleost fish Tetraodon nigroviridis reveals the early vertebrate proto-karyotype.</title>
        <authorList>
            <person name="Jaillon O."/>
            <person name="Aury J.-M."/>
            <person name="Brunet F."/>
            <person name="Petit J.-L."/>
            <person name="Stange-Thomann N."/>
            <person name="Mauceli E."/>
            <person name="Bouneau L."/>
            <person name="Fischer C."/>
            <person name="Ozouf-Costaz C."/>
            <person name="Bernot A."/>
            <person name="Nicaud S."/>
            <person name="Jaffe D."/>
            <person name="Fisher S."/>
            <person name="Lutfalla G."/>
            <person name="Dossat C."/>
            <person name="Segurens B."/>
            <person name="Dasilva C."/>
            <person name="Salanoubat M."/>
            <person name="Levy M."/>
            <person name="Boudet N."/>
            <person name="Castellano S."/>
            <person name="Anthouard V."/>
            <person name="Jubin C."/>
            <person name="Castelli V."/>
            <person name="Katinka M."/>
            <person name="Vacherie B."/>
            <person name="Biemont C."/>
            <person name="Skalli Z."/>
            <person name="Cattolico L."/>
            <person name="Poulain J."/>
            <person name="De Berardinis V."/>
            <person name="Cruaud C."/>
            <person name="Duprat S."/>
            <person name="Brottier P."/>
            <person name="Coutanceau J.-P."/>
            <person name="Gouzy J."/>
            <person name="Parra G."/>
            <person name="Lardier G."/>
            <person name="Chapple C."/>
            <person name="McKernan K.J."/>
            <person name="McEwan P."/>
            <person name="Bosak S."/>
            <person name="Kellis M."/>
            <person name="Volff J.-N."/>
            <person name="Guigo R."/>
            <person name="Zody M.C."/>
            <person name="Mesirov J."/>
            <person name="Lindblad-Toh K."/>
            <person name="Birren B."/>
            <person name="Nusbaum C."/>
            <person name="Kahn D."/>
            <person name="Robinson-Rechavi M."/>
            <person name="Laudet V."/>
            <person name="Schachter V."/>
            <person name="Quetier F."/>
            <person name="Saurin W."/>
            <person name="Scarpelli C."/>
            <person name="Wincker P."/>
            <person name="Lander E.S."/>
            <person name="Weissenbach J."/>
            <person name="Roest Crollius H."/>
        </authorList>
    </citation>
    <scope>NUCLEOTIDE SEQUENCE [LARGE SCALE GENOMIC DNA]</scope>
</reference>
<dbReference type="GO" id="GO:0007189">
    <property type="term" value="P:adenylate cyclase-activating G protein-coupled receptor signaling pathway"/>
    <property type="evidence" value="ECO:0007669"/>
    <property type="project" value="TreeGrafter"/>
</dbReference>
<sequence length="1208" mass="136974">MSWARDLFAGTVDERKHAWGERNGKKRKESSSLCKAHYMSCLKDPEDPNVALQRHHRGADTGGANFGLRCGWQGGHYGKRTGCDRDLSPKAVELGFEDGELMDRKEEEDEAAEGSCRTLTAAECWKRLVWVFQSKKFQSAKLERLYQRYFFRLNQSSLTMLMGMLVLVCGVMLAFHCLHRAPDVAYVTVLSVAMALFLAMMVVCNRNGFHQDYMWIVSYLVIGVLIVVQVFGVLMVYPPSASEGIWGTVFFIYIIYTLLPVRMRAAVVSGAVLSVIHVVTAWHLNQDFTFVLKQCTLSRRYHILKPFQRPLRFAPQLLSDSNLWTDSFSGREKHHQNDFLYLYLLSCIKGQALESSHPISSSQCPPARVPQNTSFLQFRQNLAYSILFADIEGFTSLASQCTAQELVMTLNELFARFDKLASENHCLRIKILGDCYYCVSGLPEPRADHAHCCVEMGVDMIEAISLVREVTGVNVNMRVGIHSGRVHCGVLGLRKWQFDVWSNDVTLANQMEAGGKAGRIHITKATLQYLNGDYEVEPGFGGERNAYLKEHNIETFLVLGCSQKRKDEKDMIAKMQRARANSAEGLMPRWVPDRSYARTKESKVFRQMGIDEASSKDNRCAQEALHPEDEVDEFLGRAIDARSINQLRKDHVKKFLLTFQTASLEKKVFYLISNVINFVGKNFSFVPFTLCLQYSRKIDDRIGGYVACILFVFFCICFIQIIIFPKTALMLGLYISIFIILTNILFVCAIYSCIKRFPAALQSVTKKIVQSRTNSTLVGVFTILLLFISSFANMFTCSRDRLRDCVADEQNVSSVSLCLLHNLTMTTEDSLTLCSSQTMPCHFPEYFSYSVLLTLLACSVFLHISSIGKLVLMLFIQLTFLLLVEWPQVALFDNADQLVLANTMSLSLLNDSLQQPGFNETAEECLETVTKVSLKIITPIILTVFVLALYLHGQQVESTARLDFLWKLQATEEKEEMEELQAYNRRLLHNILPKDVAAHFLARERRNDELYYQSCECVAVMFASISNFSEFYVELEANNEGVECLRLLNEIIADFDEIISEERFRQLEKIKTIGSTYMAASGLNDSTYDREGRSHILALADYAMRLREQMKYINEHSFNNFQMKIGLNMGPVVAGVIGARKPQYDIWGNTVNVASRMDSTGVPDYIQVTTDLYHVLDSNGYKLDCRGLVKVKGKGEMTTYFLTSGPEA</sequence>
<evidence type="ECO:0000256" key="16">
    <source>
        <dbReference type="PIRSR" id="PIRSR039050-50"/>
    </source>
</evidence>
<feature type="binding site" evidence="17">
    <location>
        <position position="391"/>
    </location>
    <ligand>
        <name>Mg(2+)</name>
        <dbReference type="ChEBI" id="CHEBI:18420"/>
        <label>2</label>
        <note>catalytic</note>
    </ligand>
</feature>
<keyword evidence="13 19" id="KW-0472">Membrane</keyword>
<evidence type="ECO:0000256" key="7">
    <source>
        <dbReference type="ARBA" id="ARBA00022737"/>
    </source>
</evidence>
<dbReference type="FunFam" id="3.30.70.1230:FF:000001">
    <property type="entry name" value="Adenylate cyclase"/>
    <property type="match status" value="1"/>
</dbReference>
<dbReference type="GO" id="GO:0046872">
    <property type="term" value="F:metal ion binding"/>
    <property type="evidence" value="ECO:0007669"/>
    <property type="project" value="UniProtKB-KW"/>
</dbReference>
<keyword evidence="17" id="KW-0464">Manganese</keyword>
<feature type="binding site" evidence="16">
    <location>
        <position position="478"/>
    </location>
    <ligand>
        <name>ATP</name>
        <dbReference type="ChEBI" id="CHEBI:30616"/>
    </ligand>
</feature>
<feature type="binding site" evidence="16">
    <location>
        <position position="1071"/>
    </location>
    <ligand>
        <name>ATP</name>
        <dbReference type="ChEBI" id="CHEBI:30616"/>
    </ligand>
</feature>
<dbReference type="GO" id="GO:0004016">
    <property type="term" value="F:adenylate cyclase activity"/>
    <property type="evidence" value="ECO:0007669"/>
    <property type="project" value="UniProtKB-EC"/>
</dbReference>
<protein>
    <recommendedName>
        <fullName evidence="4">adenylate cyclase</fullName>
        <ecNumber evidence="4">4.6.1.1</ecNumber>
    </recommendedName>
</protein>
<feature type="binding site" evidence="16">
    <location>
        <begin position="432"/>
        <end position="434"/>
    </location>
    <ligand>
        <name>ATP</name>
        <dbReference type="ChEBI" id="CHEBI:30616"/>
    </ligand>
</feature>
<dbReference type="InterPro" id="IPR009398">
    <property type="entry name" value="Adcy_conserved_dom"/>
</dbReference>
<keyword evidence="11 19" id="KW-1133">Transmembrane helix</keyword>
<feature type="transmembrane region" description="Helical" evidence="19">
    <location>
        <begin position="243"/>
        <end position="259"/>
    </location>
</feature>
<comment type="similarity">
    <text evidence="18">Belongs to the adenylyl cyclase class-4/guanylyl cyclase family.</text>
</comment>
<feature type="transmembrane region" description="Helical" evidence="19">
    <location>
        <begin position="702"/>
        <end position="723"/>
    </location>
</feature>
<evidence type="ECO:0000256" key="17">
    <source>
        <dbReference type="PIRSR" id="PIRSR039050-51"/>
    </source>
</evidence>
<evidence type="ECO:0000256" key="3">
    <source>
        <dbReference type="ARBA" id="ARBA00004141"/>
    </source>
</evidence>
<feature type="domain" description="Guanylate cyclase" evidence="20">
    <location>
        <begin position="385"/>
        <end position="512"/>
    </location>
</feature>
<evidence type="ECO:0000259" key="20">
    <source>
        <dbReference type="PROSITE" id="PS50125"/>
    </source>
</evidence>
<keyword evidence="12" id="KW-0115">cAMP biosynthesis</keyword>
<evidence type="ECO:0000256" key="4">
    <source>
        <dbReference type="ARBA" id="ARBA00012201"/>
    </source>
</evidence>
<evidence type="ECO:0000256" key="15">
    <source>
        <dbReference type="ARBA" id="ARBA00023239"/>
    </source>
</evidence>
<dbReference type="GO" id="GO:0006171">
    <property type="term" value="P:cAMP biosynthetic process"/>
    <property type="evidence" value="ECO:0007669"/>
    <property type="project" value="UniProtKB-KW"/>
</dbReference>
<feature type="binding site" evidence="16">
    <location>
        <begin position="390"/>
        <end position="395"/>
    </location>
    <ligand>
        <name>ATP</name>
        <dbReference type="ChEBI" id="CHEBI:30616"/>
    </ligand>
</feature>
<feature type="binding site" evidence="17">
    <location>
        <position position="434"/>
    </location>
    <ligand>
        <name>Mg(2+)</name>
        <dbReference type="ChEBI" id="CHEBI:18420"/>
        <label>2</label>
        <note>catalytic</note>
    </ligand>
</feature>
<keyword evidence="5 19" id="KW-0812">Transmembrane</keyword>
<feature type="transmembrane region" description="Helical" evidence="19">
    <location>
        <begin position="216"/>
        <end position="237"/>
    </location>
</feature>
<keyword evidence="6 17" id="KW-0479">Metal-binding</keyword>
<feature type="binding site" evidence="17">
    <location>
        <position position="434"/>
    </location>
    <ligand>
        <name>Mg(2+)</name>
        <dbReference type="ChEBI" id="CHEBI:18420"/>
        <label>1</label>
        <note>catalytic</note>
    </ligand>
</feature>